<dbReference type="OrthoDB" id="1202469at2"/>
<reference evidence="2 4" key="2">
    <citation type="submission" date="2019-03" db="EMBL/GenBank/DDBJ databases">
        <title>Genomic Encyclopedia of Type Strains, Phase IV (KMG-IV): sequencing the most valuable type-strain genomes for metagenomic binning, comparative biology and taxonomic classification.</title>
        <authorList>
            <person name="Goeker M."/>
        </authorList>
    </citation>
    <scope>NUCLEOTIDE SEQUENCE [LARGE SCALE GENOMIC DNA]</scope>
    <source>
        <strain evidence="2 4">DSM 3764</strain>
    </source>
</reference>
<proteinExistence type="predicted"/>
<evidence type="ECO:0000313" key="4">
    <source>
        <dbReference type="Proteomes" id="UP000295794"/>
    </source>
</evidence>
<evidence type="ECO:0000313" key="3">
    <source>
        <dbReference type="Proteomes" id="UP000255108"/>
    </source>
</evidence>
<evidence type="ECO:0000313" key="2">
    <source>
        <dbReference type="EMBL" id="TCU90378.1"/>
    </source>
</evidence>
<reference evidence="1 3" key="1">
    <citation type="submission" date="2018-06" db="EMBL/GenBank/DDBJ databases">
        <authorList>
            <consortium name="Pathogen Informatics"/>
            <person name="Doyle S."/>
        </authorList>
    </citation>
    <scope>NUCLEOTIDE SEQUENCE [LARGE SCALE GENOMIC DNA]</scope>
    <source>
        <strain evidence="1 3">NCTC11159</strain>
    </source>
</reference>
<accession>A0A377Q3Q6</accession>
<dbReference type="AlphaFoldDB" id="A0A377Q3Q6"/>
<name>A0A377Q3Q6_9NEIS</name>
<protein>
    <submittedName>
        <fullName evidence="1">Uncharacterized protein</fullName>
    </submittedName>
</protein>
<dbReference type="RefSeq" id="WP_115225855.1">
    <property type="nucleotide sequence ID" value="NZ_CAWOLO010000001.1"/>
</dbReference>
<sequence length="84" mass="9685">MKYIALRVRTAMLVHGYTAENKEIVEEFHDEPFLEKLIAIERIQSVTEKYLLVSSSHGRVMYWEYEGDLDSIAQRLNAAGLLIA</sequence>
<dbReference type="Proteomes" id="UP000295794">
    <property type="component" value="Unassembled WGS sequence"/>
</dbReference>
<organism evidence="1 3">
    <name type="scientific">Iodobacter fluviatilis</name>
    <dbReference type="NCBI Taxonomy" id="537"/>
    <lineage>
        <taxon>Bacteria</taxon>
        <taxon>Pseudomonadati</taxon>
        <taxon>Pseudomonadota</taxon>
        <taxon>Betaproteobacteria</taxon>
        <taxon>Neisseriales</taxon>
        <taxon>Chitinibacteraceae</taxon>
        <taxon>Iodobacter</taxon>
    </lineage>
</organism>
<dbReference type="EMBL" id="UGHR01000001">
    <property type="protein sequence ID" value="STQ89405.1"/>
    <property type="molecule type" value="Genomic_DNA"/>
</dbReference>
<dbReference type="Proteomes" id="UP000255108">
    <property type="component" value="Unassembled WGS sequence"/>
</dbReference>
<dbReference type="EMBL" id="SMBT01000001">
    <property type="protein sequence ID" value="TCU90378.1"/>
    <property type="molecule type" value="Genomic_DNA"/>
</dbReference>
<gene>
    <name evidence="2" type="ORF">EV682_101411</name>
    <name evidence="1" type="ORF">NCTC11159_00429</name>
</gene>
<keyword evidence="4" id="KW-1185">Reference proteome</keyword>
<evidence type="ECO:0000313" key="1">
    <source>
        <dbReference type="EMBL" id="STQ89405.1"/>
    </source>
</evidence>